<sequence>MPGSKRPPRVKRPRPVDSVDSRPVDLRWALGGIAVAVVLLVAIGVIYVNGTTPEREYTADLARAGSVREGDDVRLAGIPVGKVKKLDLMRDRVRMKFTVSDDVFVGDQTSLSVRMLTVVGGYYIALDPAGTSELGSEVIPQSRVVLPYNLSQAFQDAVRPVENVDGDTLRQNLAVLASSIDGSPDALRAAGRAARDIVTIMDKQNSDISRALNFADEYLTALNASSDVLVKLLDQLHVLEGIVRNDKTVIAEALVDVTAVVHGLAPLGRAWDRSLHEQARPLADAIPKLEELGGYLDTLFDSLRAMSDKLLPLTKGGNGFAVDQSAARVPVTRICVPIPGGGC</sequence>
<dbReference type="EMBL" id="JADMLG010000003">
    <property type="protein sequence ID" value="MBH0776774.1"/>
    <property type="molecule type" value="Genomic_DNA"/>
</dbReference>
<keyword evidence="4" id="KW-1185">Reference proteome</keyword>
<keyword evidence="1" id="KW-0812">Transmembrane</keyword>
<evidence type="ECO:0000313" key="3">
    <source>
        <dbReference type="EMBL" id="MBH0776774.1"/>
    </source>
</evidence>
<keyword evidence="1" id="KW-1133">Transmembrane helix</keyword>
<organism evidence="3 4">
    <name type="scientific">Nocardia bovistercoris</name>
    <dbReference type="NCBI Taxonomy" id="2785916"/>
    <lineage>
        <taxon>Bacteria</taxon>
        <taxon>Bacillati</taxon>
        <taxon>Actinomycetota</taxon>
        <taxon>Actinomycetes</taxon>
        <taxon>Mycobacteriales</taxon>
        <taxon>Nocardiaceae</taxon>
        <taxon>Nocardia</taxon>
    </lineage>
</organism>
<dbReference type="InterPro" id="IPR052336">
    <property type="entry name" value="MlaD_Phospholipid_Transporter"/>
</dbReference>
<evidence type="ECO:0000313" key="4">
    <source>
        <dbReference type="Proteomes" id="UP000655751"/>
    </source>
</evidence>
<dbReference type="InterPro" id="IPR003399">
    <property type="entry name" value="Mce/MlaD"/>
</dbReference>
<name>A0A931I8F9_9NOCA</name>
<proteinExistence type="predicted"/>
<comment type="caution">
    <text evidence="3">The sequence shown here is derived from an EMBL/GenBank/DDBJ whole genome shotgun (WGS) entry which is preliminary data.</text>
</comment>
<dbReference type="AlphaFoldDB" id="A0A931I8F9"/>
<accession>A0A931I8F9</accession>
<feature type="domain" description="Mce/MlaD" evidence="2">
    <location>
        <begin position="55"/>
        <end position="128"/>
    </location>
</feature>
<dbReference type="Proteomes" id="UP000655751">
    <property type="component" value="Unassembled WGS sequence"/>
</dbReference>
<gene>
    <name evidence="3" type="ORF">IT779_10805</name>
</gene>
<evidence type="ECO:0000256" key="1">
    <source>
        <dbReference type="SAM" id="Phobius"/>
    </source>
</evidence>
<dbReference type="Pfam" id="PF02470">
    <property type="entry name" value="MlaD"/>
    <property type="match status" value="1"/>
</dbReference>
<dbReference type="PANTHER" id="PTHR33371">
    <property type="entry name" value="INTERMEMBRANE PHOSPHOLIPID TRANSPORT SYSTEM BINDING PROTEIN MLAD-RELATED"/>
    <property type="match status" value="1"/>
</dbReference>
<dbReference type="GO" id="GO:0005576">
    <property type="term" value="C:extracellular region"/>
    <property type="evidence" value="ECO:0007669"/>
    <property type="project" value="TreeGrafter"/>
</dbReference>
<feature type="transmembrane region" description="Helical" evidence="1">
    <location>
        <begin position="28"/>
        <end position="48"/>
    </location>
</feature>
<keyword evidence="1" id="KW-0472">Membrane</keyword>
<evidence type="ECO:0000259" key="2">
    <source>
        <dbReference type="Pfam" id="PF02470"/>
    </source>
</evidence>
<dbReference type="PANTHER" id="PTHR33371:SF18">
    <property type="entry name" value="MCE-FAMILY PROTEIN MCE3C"/>
    <property type="match status" value="1"/>
</dbReference>
<reference evidence="3" key="1">
    <citation type="submission" date="2020-11" db="EMBL/GenBank/DDBJ databases">
        <title>Nocardia NEAU-351.nov., a novel actinomycete isolated from the cow dung.</title>
        <authorList>
            <person name="Zhang X."/>
        </authorList>
    </citation>
    <scope>NUCLEOTIDE SEQUENCE</scope>
    <source>
        <strain evidence="3">NEAU-351</strain>
    </source>
</reference>
<protein>
    <submittedName>
        <fullName evidence="3">MCE family protein</fullName>
    </submittedName>
</protein>